<gene>
    <name evidence="6" type="primary">secY</name>
    <name evidence="6" type="ORF">Palm.palm.mt.39</name>
</gene>
<keyword evidence="4 5" id="KW-0472">Membrane</keyword>
<sequence>MLGSSPNTLNKNFIFIKTFVITPVFNLYWSELFWRVYYTFFSFLSSFFITFYFVDIFLLLEVKPLINLGYNTLIATGVADLINSVIQSVLFVSSVVVFPLFSYHLYFFLVPCLYAYQLKILQIYLTCTFNFVSIGFLTTYIFLLPGIFKFCFYWEMQSTQALFEVIVNVRIQEYLLWTGQFYNLLGIMLHLLFCSFIILLLLYATTYTFFLFSLYRKQLLFFLIFLFYLVIPPDTTLQIIILFLFIVYRRISIFTVCFRLKQLFIK</sequence>
<evidence type="ECO:0000256" key="1">
    <source>
        <dbReference type="ARBA" id="ARBA00004141"/>
    </source>
</evidence>
<dbReference type="GO" id="GO:0016020">
    <property type="term" value="C:membrane"/>
    <property type="evidence" value="ECO:0007669"/>
    <property type="project" value="UniProtKB-SubCell"/>
</dbReference>
<dbReference type="AlphaFoldDB" id="A0A0A7A743"/>
<evidence type="ECO:0000313" key="6">
    <source>
        <dbReference type="EMBL" id="AHB62168.1"/>
    </source>
</evidence>
<dbReference type="RefSeq" id="YP_009114105.1">
    <property type="nucleotide sequence ID" value="NC_026056.1"/>
</dbReference>
<feature type="transmembrane region" description="Helical" evidence="5">
    <location>
        <begin position="214"/>
        <end position="231"/>
    </location>
</feature>
<feature type="transmembrane region" description="Helical" evidence="5">
    <location>
        <begin position="96"/>
        <end position="116"/>
    </location>
</feature>
<keyword evidence="6" id="KW-0496">Mitochondrion</keyword>
<organism evidence="6">
    <name type="scientific">Palmaria palmata</name>
    <name type="common">Dulse</name>
    <name type="synonym">Rhodymenia palmata</name>
    <dbReference type="NCBI Taxonomy" id="2822"/>
    <lineage>
        <taxon>Eukaryota</taxon>
        <taxon>Rhodophyta</taxon>
        <taxon>Florideophyceae</taxon>
        <taxon>Nemaliophycidae</taxon>
        <taxon>Palmariales</taxon>
        <taxon>Palmariaceae</taxon>
        <taxon>Palmaria</taxon>
    </lineage>
</organism>
<dbReference type="Pfam" id="PF00902">
    <property type="entry name" value="TatC"/>
    <property type="match status" value="1"/>
</dbReference>
<proteinExistence type="predicted"/>
<evidence type="ECO:0000256" key="3">
    <source>
        <dbReference type="ARBA" id="ARBA00022989"/>
    </source>
</evidence>
<evidence type="ECO:0000256" key="2">
    <source>
        <dbReference type="ARBA" id="ARBA00022692"/>
    </source>
</evidence>
<accession>A0A0A7A743</accession>
<dbReference type="InterPro" id="IPR002033">
    <property type="entry name" value="TatC"/>
</dbReference>
<name>A0A0A7A743_PALPL</name>
<keyword evidence="2 5" id="KW-0812">Transmembrane</keyword>
<evidence type="ECO:0000256" key="5">
    <source>
        <dbReference type="SAM" id="Phobius"/>
    </source>
</evidence>
<protein>
    <submittedName>
        <fullName evidence="6">Preprotein translocase subunit SecY</fullName>
    </submittedName>
</protein>
<dbReference type="GeneID" id="22834686"/>
<geneLocation type="mitochondrion" evidence="6"/>
<feature type="transmembrane region" description="Helical" evidence="5">
    <location>
        <begin position="12"/>
        <end position="30"/>
    </location>
</feature>
<comment type="subcellular location">
    <subcellularLocation>
        <location evidence="1">Membrane</location>
        <topology evidence="1">Multi-pass membrane protein</topology>
    </subcellularLocation>
</comment>
<evidence type="ECO:0000256" key="4">
    <source>
        <dbReference type="ARBA" id="ARBA00023136"/>
    </source>
</evidence>
<feature type="transmembrane region" description="Helical" evidence="5">
    <location>
        <begin position="123"/>
        <end position="148"/>
    </location>
</feature>
<dbReference type="EMBL" id="KF649305">
    <property type="protein sequence ID" value="AHB62168.1"/>
    <property type="molecule type" value="Genomic_DNA"/>
</dbReference>
<feature type="transmembrane region" description="Helical" evidence="5">
    <location>
        <begin position="36"/>
        <end position="60"/>
    </location>
</feature>
<feature type="transmembrane region" description="Helical" evidence="5">
    <location>
        <begin position="237"/>
        <end position="260"/>
    </location>
</feature>
<keyword evidence="3 5" id="KW-1133">Transmembrane helix</keyword>
<feature type="transmembrane region" description="Helical" evidence="5">
    <location>
        <begin position="181"/>
        <end position="202"/>
    </location>
</feature>
<reference evidence="6" key="1">
    <citation type="submission" date="2013-09" db="EMBL/GenBank/DDBJ databases">
        <title>Complete mitochondrion genomes reveal florideophycean red algal diversity.</title>
        <authorList>
            <person name="Yang E.C."/>
            <person name="Kim K.M."/>
            <person name="Kim S.Y."/>
            <person name="Yoon H.S."/>
        </authorList>
    </citation>
    <scope>NUCLEOTIDE SEQUENCE</scope>
</reference>